<dbReference type="AlphaFoldDB" id="A0A2S9QRI6"/>
<feature type="transmembrane region" description="Helical" evidence="9">
    <location>
        <begin position="98"/>
        <end position="115"/>
    </location>
</feature>
<dbReference type="OrthoDB" id="9782305at2"/>
<protein>
    <submittedName>
        <fullName evidence="10">Iron ABC transporter permease</fullName>
    </submittedName>
</protein>
<reference evidence="10 11" key="1">
    <citation type="journal article" date="2017" name="New Microbes New Infect">
        <title>Genome sequence of 'Leucobacter massiliensis' sp. nov. isolated from human pharynx after travel to the 2014 Hajj.</title>
        <authorList>
            <person name="Leangapichart T."/>
            <person name="Gautret P."/>
            <person name="Nguyen T.T."/>
            <person name="Armstrong N."/>
            <person name="Rolain J.M."/>
        </authorList>
    </citation>
    <scope>NUCLEOTIDE SEQUENCE [LARGE SCALE GENOMIC DNA]</scope>
    <source>
        <strain evidence="10 11">122RC15</strain>
    </source>
</reference>
<comment type="caution">
    <text evidence="10">The sequence shown here is derived from an EMBL/GenBank/DDBJ whole genome shotgun (WGS) entry which is preliminary data.</text>
</comment>
<feature type="transmembrane region" description="Helical" evidence="9">
    <location>
        <begin position="344"/>
        <end position="361"/>
    </location>
</feature>
<dbReference type="FunFam" id="1.10.3470.10:FF:000001">
    <property type="entry name" value="Vitamin B12 ABC transporter permease BtuC"/>
    <property type="match status" value="1"/>
</dbReference>
<dbReference type="GO" id="GO:0005886">
    <property type="term" value="C:plasma membrane"/>
    <property type="evidence" value="ECO:0007669"/>
    <property type="project" value="UniProtKB-SubCell"/>
</dbReference>
<dbReference type="Proteomes" id="UP000238650">
    <property type="component" value="Unassembled WGS sequence"/>
</dbReference>
<sequence length="368" mass="36479">MSSRAPSAPVADTAAPAEPDTPPAAGLADPGAALGALKRGAGSRALWLAGLLALVLLLCAVSVAVGVRTVGASEILSALQGSADTVGEAAVTKRLPRTVLAGLVGAALALSGLTMQAVTRNPLAEPGIMGVSSGAALAVVASITFFGVSGPFALMGVAIAGAAAAALFVYLVGSLGGSPTPFKLALAGAASGAAFVSLTTAIMLPRVDLLRTFQFWRVGSVGGASWESIGVALPFLLGGAVICACTARGMNSLALGDEMATGLGEHVMRTRAVAACGAVLLCGAATAAAGPIGFVGLLVPHLCRTLFGPDHRWLLPLTALSGAALLLGADVIGRVIAGPEEVEVGVITAFLGAPFLIWIVRRQRVRAL</sequence>
<keyword evidence="5 9" id="KW-0812">Transmembrane</keyword>
<evidence type="ECO:0000256" key="7">
    <source>
        <dbReference type="ARBA" id="ARBA00023136"/>
    </source>
</evidence>
<evidence type="ECO:0000313" key="10">
    <source>
        <dbReference type="EMBL" id="PRI12203.1"/>
    </source>
</evidence>
<feature type="transmembrane region" description="Helical" evidence="9">
    <location>
        <begin position="313"/>
        <end position="332"/>
    </location>
</feature>
<keyword evidence="11" id="KW-1185">Reference proteome</keyword>
<feature type="transmembrane region" description="Helical" evidence="9">
    <location>
        <begin position="127"/>
        <end position="146"/>
    </location>
</feature>
<evidence type="ECO:0000256" key="1">
    <source>
        <dbReference type="ARBA" id="ARBA00004651"/>
    </source>
</evidence>
<accession>A0A2S9QRI6</accession>
<dbReference type="Pfam" id="PF01032">
    <property type="entry name" value="FecCD"/>
    <property type="match status" value="1"/>
</dbReference>
<keyword evidence="3" id="KW-0813">Transport</keyword>
<feature type="transmembrane region" description="Helical" evidence="9">
    <location>
        <begin position="272"/>
        <end position="293"/>
    </location>
</feature>
<evidence type="ECO:0000256" key="6">
    <source>
        <dbReference type="ARBA" id="ARBA00022989"/>
    </source>
</evidence>
<dbReference type="PANTHER" id="PTHR30472">
    <property type="entry name" value="FERRIC ENTEROBACTIN TRANSPORT SYSTEM PERMEASE PROTEIN"/>
    <property type="match status" value="1"/>
</dbReference>
<keyword evidence="6 9" id="KW-1133">Transmembrane helix</keyword>
<evidence type="ECO:0000256" key="4">
    <source>
        <dbReference type="ARBA" id="ARBA00022475"/>
    </source>
</evidence>
<dbReference type="PANTHER" id="PTHR30472:SF1">
    <property type="entry name" value="FE(3+) DICITRATE TRANSPORT SYSTEM PERMEASE PROTEIN FECC-RELATED"/>
    <property type="match status" value="1"/>
</dbReference>
<comment type="subcellular location">
    <subcellularLocation>
        <location evidence="1">Cell membrane</location>
        <topology evidence="1">Multi-pass membrane protein</topology>
    </subcellularLocation>
</comment>
<dbReference type="EMBL" id="MWZD01000013">
    <property type="protein sequence ID" value="PRI12203.1"/>
    <property type="molecule type" value="Genomic_DNA"/>
</dbReference>
<organism evidence="10 11">
    <name type="scientific">Leucobacter massiliensis</name>
    <dbReference type="NCBI Taxonomy" id="1686285"/>
    <lineage>
        <taxon>Bacteria</taxon>
        <taxon>Bacillati</taxon>
        <taxon>Actinomycetota</taxon>
        <taxon>Actinomycetes</taxon>
        <taxon>Micrococcales</taxon>
        <taxon>Microbacteriaceae</taxon>
        <taxon>Leucobacter</taxon>
    </lineage>
</organism>
<evidence type="ECO:0000256" key="3">
    <source>
        <dbReference type="ARBA" id="ARBA00022448"/>
    </source>
</evidence>
<evidence type="ECO:0000256" key="5">
    <source>
        <dbReference type="ARBA" id="ARBA00022692"/>
    </source>
</evidence>
<comment type="similarity">
    <text evidence="2">Belongs to the binding-protein-dependent transport system permease family. FecCD subfamily.</text>
</comment>
<feature type="region of interest" description="Disordered" evidence="8">
    <location>
        <begin position="1"/>
        <end position="27"/>
    </location>
</feature>
<keyword evidence="4" id="KW-1003">Cell membrane</keyword>
<dbReference type="GO" id="GO:0033214">
    <property type="term" value="P:siderophore-iron import into cell"/>
    <property type="evidence" value="ECO:0007669"/>
    <property type="project" value="TreeGrafter"/>
</dbReference>
<dbReference type="CDD" id="cd06550">
    <property type="entry name" value="TM_ABC_iron-siderophores_like"/>
    <property type="match status" value="1"/>
</dbReference>
<dbReference type="RefSeq" id="WP_105804513.1">
    <property type="nucleotide sequence ID" value="NZ_MWZD01000013.1"/>
</dbReference>
<dbReference type="Gene3D" id="1.10.3470.10">
    <property type="entry name" value="ABC transporter involved in vitamin B12 uptake, BtuC"/>
    <property type="match status" value="1"/>
</dbReference>
<feature type="transmembrane region" description="Helical" evidence="9">
    <location>
        <begin position="224"/>
        <end position="251"/>
    </location>
</feature>
<feature type="transmembrane region" description="Helical" evidence="9">
    <location>
        <begin position="184"/>
        <end position="204"/>
    </location>
</feature>
<gene>
    <name evidence="10" type="ORF">B4915_03890</name>
</gene>
<name>A0A2S9QRI6_9MICO</name>
<evidence type="ECO:0000256" key="2">
    <source>
        <dbReference type="ARBA" id="ARBA00007935"/>
    </source>
</evidence>
<feature type="transmembrane region" description="Helical" evidence="9">
    <location>
        <begin position="152"/>
        <end position="172"/>
    </location>
</feature>
<dbReference type="GO" id="GO:0022857">
    <property type="term" value="F:transmembrane transporter activity"/>
    <property type="evidence" value="ECO:0007669"/>
    <property type="project" value="InterPro"/>
</dbReference>
<feature type="transmembrane region" description="Helical" evidence="9">
    <location>
        <begin position="45"/>
        <end position="67"/>
    </location>
</feature>
<dbReference type="InterPro" id="IPR037294">
    <property type="entry name" value="ABC_BtuC-like"/>
</dbReference>
<dbReference type="InterPro" id="IPR000522">
    <property type="entry name" value="ABC_transptr_permease_BtuC"/>
</dbReference>
<dbReference type="SUPFAM" id="SSF81345">
    <property type="entry name" value="ABC transporter involved in vitamin B12 uptake, BtuC"/>
    <property type="match status" value="1"/>
</dbReference>
<evidence type="ECO:0000256" key="9">
    <source>
        <dbReference type="SAM" id="Phobius"/>
    </source>
</evidence>
<evidence type="ECO:0000313" key="11">
    <source>
        <dbReference type="Proteomes" id="UP000238650"/>
    </source>
</evidence>
<keyword evidence="7 9" id="KW-0472">Membrane</keyword>
<proteinExistence type="inferred from homology"/>
<evidence type="ECO:0000256" key="8">
    <source>
        <dbReference type="SAM" id="MobiDB-lite"/>
    </source>
</evidence>